<dbReference type="STRING" id="1173061.A0A0J9XGT1"/>
<name>A0A0J9XGT1_GEOCN</name>
<feature type="region of interest" description="Disordered" evidence="11">
    <location>
        <begin position="226"/>
        <end position="248"/>
    </location>
</feature>
<evidence type="ECO:0000256" key="5">
    <source>
        <dbReference type="ARBA" id="ARBA00022737"/>
    </source>
</evidence>
<comment type="subcellular location">
    <subcellularLocation>
        <location evidence="1">Nucleus</location>
    </subcellularLocation>
</comment>
<feature type="coiled-coil region" evidence="10">
    <location>
        <begin position="766"/>
        <end position="793"/>
    </location>
</feature>
<comment type="caution">
    <text evidence="13">The sequence shown here is derived from an EMBL/GenBank/DDBJ whole genome shotgun (WGS) entry which is preliminary data.</text>
</comment>
<dbReference type="FunFam" id="3.30.70.330:FF:000247">
    <property type="entry name" value="Multiple RNA-binding domain-containing protein 1"/>
    <property type="match status" value="1"/>
</dbReference>
<dbReference type="Gene3D" id="3.30.70.330">
    <property type="match status" value="5"/>
</dbReference>
<dbReference type="GO" id="GO:0005730">
    <property type="term" value="C:nucleolus"/>
    <property type="evidence" value="ECO:0007669"/>
    <property type="project" value="TreeGrafter"/>
</dbReference>
<keyword evidence="7" id="KW-0539">Nucleus</keyword>
<feature type="coiled-coil region" evidence="10">
    <location>
        <begin position="61"/>
        <end position="88"/>
    </location>
</feature>
<evidence type="ECO:0000256" key="2">
    <source>
        <dbReference type="ARBA" id="ARBA00008033"/>
    </source>
</evidence>
<feature type="domain" description="RRM" evidence="12">
    <location>
        <begin position="1"/>
        <end position="46"/>
    </location>
</feature>
<dbReference type="InterPro" id="IPR051945">
    <property type="entry name" value="RRM_MRD1_RNA_proc_ribogen"/>
</dbReference>
<organism evidence="13 14">
    <name type="scientific">Geotrichum candidum</name>
    <name type="common">Oospora lactis</name>
    <name type="synonym">Dipodascus geotrichum</name>
    <dbReference type="NCBI Taxonomy" id="1173061"/>
    <lineage>
        <taxon>Eukaryota</taxon>
        <taxon>Fungi</taxon>
        <taxon>Dikarya</taxon>
        <taxon>Ascomycota</taxon>
        <taxon>Saccharomycotina</taxon>
        <taxon>Dipodascomycetes</taxon>
        <taxon>Dipodascales</taxon>
        <taxon>Dipodascaceae</taxon>
        <taxon>Geotrichum</taxon>
    </lineage>
</organism>
<feature type="domain" description="RRM" evidence="12">
    <location>
        <begin position="691"/>
        <end position="771"/>
    </location>
</feature>
<dbReference type="GO" id="GO:0006364">
    <property type="term" value="P:rRNA processing"/>
    <property type="evidence" value="ECO:0007669"/>
    <property type="project" value="UniProtKB-KW"/>
</dbReference>
<comment type="similarity">
    <text evidence="2">Belongs to the RRM MRD1 family.</text>
</comment>
<dbReference type="GO" id="GO:0003729">
    <property type="term" value="F:mRNA binding"/>
    <property type="evidence" value="ECO:0007669"/>
    <property type="project" value="TreeGrafter"/>
</dbReference>
<feature type="domain" description="RRM" evidence="12">
    <location>
        <begin position="462"/>
        <end position="534"/>
    </location>
</feature>
<keyword evidence="10" id="KW-0175">Coiled coil</keyword>
<evidence type="ECO:0000256" key="3">
    <source>
        <dbReference type="ARBA" id="ARBA00013428"/>
    </source>
</evidence>
<dbReference type="InterPro" id="IPR003954">
    <property type="entry name" value="RRM_euk-type"/>
</dbReference>
<feature type="compositionally biased region" description="Acidic residues" evidence="11">
    <location>
        <begin position="141"/>
        <end position="165"/>
    </location>
</feature>
<dbReference type="AlphaFoldDB" id="A0A0J9XGT1"/>
<dbReference type="SMART" id="SM00360">
    <property type="entry name" value="RRM"/>
    <property type="match status" value="4"/>
</dbReference>
<evidence type="ECO:0000313" key="14">
    <source>
        <dbReference type="Proteomes" id="UP000242525"/>
    </source>
</evidence>
<keyword evidence="8" id="KW-0687">Ribonucleoprotein</keyword>
<evidence type="ECO:0000256" key="1">
    <source>
        <dbReference type="ARBA" id="ARBA00004123"/>
    </source>
</evidence>
<dbReference type="InterPro" id="IPR035979">
    <property type="entry name" value="RBD_domain_sf"/>
</dbReference>
<keyword evidence="5" id="KW-0677">Repeat</keyword>
<dbReference type="CDD" id="cd12320">
    <property type="entry name" value="RRM6_RBM19_RRM5_MRD1"/>
    <property type="match status" value="1"/>
</dbReference>
<dbReference type="Pfam" id="PF00076">
    <property type="entry name" value="RRM_1"/>
    <property type="match status" value="4"/>
</dbReference>
<dbReference type="PANTHER" id="PTHR48039:SF5">
    <property type="entry name" value="RNA-BINDING PROTEIN 28"/>
    <property type="match status" value="1"/>
</dbReference>
<gene>
    <name evidence="13" type="ORF">BN980_GECA15s02177g</name>
</gene>
<evidence type="ECO:0000256" key="8">
    <source>
        <dbReference type="ARBA" id="ARBA00023274"/>
    </source>
</evidence>
<dbReference type="Proteomes" id="UP000242525">
    <property type="component" value="Unassembled WGS sequence"/>
</dbReference>
<protein>
    <recommendedName>
        <fullName evidence="3">Multiple RNA-binding domain-containing protein 1</fullName>
    </recommendedName>
</protein>
<dbReference type="SMART" id="SM00361">
    <property type="entry name" value="RRM_1"/>
    <property type="match status" value="2"/>
</dbReference>
<dbReference type="InterPro" id="IPR000504">
    <property type="entry name" value="RRM_dom"/>
</dbReference>
<feature type="domain" description="RRM" evidence="12">
    <location>
        <begin position="276"/>
        <end position="354"/>
    </location>
</feature>
<evidence type="ECO:0000256" key="4">
    <source>
        <dbReference type="ARBA" id="ARBA00022552"/>
    </source>
</evidence>
<accession>A0A0J9XGT1</accession>
<evidence type="ECO:0000256" key="10">
    <source>
        <dbReference type="SAM" id="Coils"/>
    </source>
</evidence>
<sequence length="822" mass="91362">MKTRSGKSRRFGFLGFKSDEDATKVVKYFNGSFINTARISVEVAQTFGEGSTAPISFKEKKRLADAREQEFKRKAEAAEEAKRKKQKQKAVVVDESNSKLKEFLEVFDTRKEVQSWANDDVLKDVNTVAEEQAAIPKQLVEEAERESDDEYENLPNNDENEDEGEEKMMSLSDMTAPTPVAPQNNDVDEDMDDAPIEDDGLAANTAVSDFDWLKQRQKRIKELAAGEDSTTTGKGPETIKSDEPEESVFSETVEAEEPVYEKSEQEINEDKVRSSGRLFLRNLLYSSTEDDFRNLFSKYGELEEVHLAIDTRNGKSKGFAYIQFKDPEDAVRAYKSVDRQIFQGRLLHVLPANVKKDANQKLDEFEMKNLPLKKQNELKRKAAAAKQQFSWNTLYLSTDAVMESVASRLGVKKSQLYDPESSDGAVKQALAEASVIGNVRQYFESKGVDLLAFNKTKEKNDKVILVKNFPYNTSVEEIANLFSEYGDLRKVLMPKDGGIAMVVFKHTPQARAAFTKLAYKRFKSSILYLEKGPKGLFEDESIENENENEDTVGAAPVEKPKEAKLSGSDLLAKTTADEDDNGKEGRTSVFVKNLNFDTTSADLTDAFKALDGFAVAQVKMKPNPKAPGKLLSMGFGFVEFTSKEAANVAIAAMDGYNLDGHKLQLKLSHRGQDSGASSNAAASGKKGKASSKILIKNIPFEATKKDIYQLFGTFGQLRSVRMPKKFHSAGGSGRGFAFAEFITAKEAENAMASLQGTHLLGRRLVMEYAQADAVNAEEEIARMEKKVRKQVTNETLAGLRLSGKRNIDLGEDDDDNNGLDGR</sequence>
<feature type="compositionally biased region" description="Acidic residues" evidence="11">
    <location>
        <begin position="186"/>
        <end position="197"/>
    </location>
</feature>
<dbReference type="PROSITE" id="PS50102">
    <property type="entry name" value="RRM"/>
    <property type="match status" value="5"/>
</dbReference>
<dbReference type="OrthoDB" id="439639at2759"/>
<feature type="domain" description="RRM" evidence="12">
    <location>
        <begin position="587"/>
        <end position="670"/>
    </location>
</feature>
<keyword evidence="6 9" id="KW-0694">RNA-binding</keyword>
<dbReference type="PANTHER" id="PTHR48039">
    <property type="entry name" value="RNA-BINDING MOTIF PROTEIN 14B"/>
    <property type="match status" value="1"/>
</dbReference>
<evidence type="ECO:0000256" key="6">
    <source>
        <dbReference type="ARBA" id="ARBA00022884"/>
    </source>
</evidence>
<dbReference type="EMBL" id="CCBN010000015">
    <property type="protein sequence ID" value="CDO56503.1"/>
    <property type="molecule type" value="Genomic_DNA"/>
</dbReference>
<feature type="region of interest" description="Disordered" evidence="11">
    <location>
        <begin position="542"/>
        <end position="561"/>
    </location>
</feature>
<keyword evidence="4" id="KW-0698">rRNA processing</keyword>
<evidence type="ECO:0000259" key="12">
    <source>
        <dbReference type="PROSITE" id="PS50102"/>
    </source>
</evidence>
<proteinExistence type="inferred from homology"/>
<evidence type="ECO:0000313" key="13">
    <source>
        <dbReference type="EMBL" id="CDO56503.1"/>
    </source>
</evidence>
<evidence type="ECO:0000256" key="9">
    <source>
        <dbReference type="PROSITE-ProRule" id="PRU00176"/>
    </source>
</evidence>
<keyword evidence="14" id="KW-1185">Reference proteome</keyword>
<dbReference type="SUPFAM" id="SSF54928">
    <property type="entry name" value="RNA-binding domain, RBD"/>
    <property type="match status" value="3"/>
</dbReference>
<feature type="region of interest" description="Disordered" evidence="11">
    <location>
        <begin position="133"/>
        <end position="197"/>
    </location>
</feature>
<dbReference type="InterPro" id="IPR012677">
    <property type="entry name" value="Nucleotide-bd_a/b_plait_sf"/>
</dbReference>
<reference evidence="13" key="1">
    <citation type="submission" date="2014-03" db="EMBL/GenBank/DDBJ databases">
        <authorList>
            <person name="Casaregola S."/>
        </authorList>
    </citation>
    <scope>NUCLEOTIDE SEQUENCE [LARGE SCALE GENOMIC DNA]</scope>
    <source>
        <strain evidence="13">CLIB 918</strain>
    </source>
</reference>
<dbReference type="GO" id="GO:1990904">
    <property type="term" value="C:ribonucleoprotein complex"/>
    <property type="evidence" value="ECO:0007669"/>
    <property type="project" value="UniProtKB-KW"/>
</dbReference>
<evidence type="ECO:0000256" key="7">
    <source>
        <dbReference type="ARBA" id="ARBA00023242"/>
    </source>
</evidence>
<evidence type="ECO:0000256" key="11">
    <source>
        <dbReference type="SAM" id="MobiDB-lite"/>
    </source>
</evidence>